<dbReference type="Pfam" id="PF11367">
    <property type="entry name" value="Tail_completion_gp17"/>
    <property type="match status" value="1"/>
</dbReference>
<accession>A0A4Q7YQY5</accession>
<dbReference type="InterPro" id="IPR021508">
    <property type="entry name" value="Gp17-like"/>
</dbReference>
<comment type="caution">
    <text evidence="1">The sequence shown here is derived from an EMBL/GenBank/DDBJ whole genome shotgun (WGS) entry which is preliminary data.</text>
</comment>
<dbReference type="Proteomes" id="UP000292958">
    <property type="component" value="Unassembled WGS sequence"/>
</dbReference>
<protein>
    <submittedName>
        <fullName evidence="1">Uncharacterized protein DUF3168</fullName>
    </submittedName>
</protein>
<dbReference type="AlphaFoldDB" id="A0A4Q7YQY5"/>
<dbReference type="RefSeq" id="WP_130417555.1">
    <property type="nucleotide sequence ID" value="NZ_SHKW01000001.1"/>
</dbReference>
<proteinExistence type="predicted"/>
<gene>
    <name evidence="1" type="ORF">BDD14_0700</name>
</gene>
<reference evidence="1 2" key="1">
    <citation type="submission" date="2019-02" db="EMBL/GenBank/DDBJ databases">
        <title>Genomic Encyclopedia of Archaeal and Bacterial Type Strains, Phase II (KMG-II): from individual species to whole genera.</title>
        <authorList>
            <person name="Goeker M."/>
        </authorList>
    </citation>
    <scope>NUCLEOTIDE SEQUENCE [LARGE SCALE GENOMIC DNA]</scope>
    <source>
        <strain evidence="1 2">DSM 18101</strain>
    </source>
</reference>
<dbReference type="OrthoDB" id="122984at2"/>
<name>A0A4Q7YQY5_9BACT</name>
<evidence type="ECO:0000313" key="1">
    <source>
        <dbReference type="EMBL" id="RZU39331.1"/>
    </source>
</evidence>
<keyword evidence="2" id="KW-1185">Reference proteome</keyword>
<evidence type="ECO:0000313" key="2">
    <source>
        <dbReference type="Proteomes" id="UP000292958"/>
    </source>
</evidence>
<sequence>MIEQVFAAALSSNPAIQAICGTRVYPLVVPTDSPMPAITYRFVGGSSKATVDTYGTQRSRVEVSCWGNSYGDAVTLRTAVIGALSQYSQNGVFISFLQTIDDFDHEVLQYPASAEFYIFSNFSKEQ</sequence>
<dbReference type="EMBL" id="SHKW01000001">
    <property type="protein sequence ID" value="RZU39331.1"/>
    <property type="molecule type" value="Genomic_DNA"/>
</dbReference>
<organism evidence="1 2">
    <name type="scientific">Edaphobacter modestus</name>
    <dbReference type="NCBI Taxonomy" id="388466"/>
    <lineage>
        <taxon>Bacteria</taxon>
        <taxon>Pseudomonadati</taxon>
        <taxon>Acidobacteriota</taxon>
        <taxon>Terriglobia</taxon>
        <taxon>Terriglobales</taxon>
        <taxon>Acidobacteriaceae</taxon>
        <taxon>Edaphobacter</taxon>
    </lineage>
</organism>